<feature type="transmembrane region" description="Helical" evidence="7">
    <location>
        <begin position="170"/>
        <end position="190"/>
    </location>
</feature>
<keyword evidence="2 7" id="KW-0812">Transmembrane</keyword>
<feature type="compositionally biased region" description="Polar residues" evidence="6">
    <location>
        <begin position="391"/>
        <end position="402"/>
    </location>
</feature>
<dbReference type="GO" id="GO:0016020">
    <property type="term" value="C:membrane"/>
    <property type="evidence" value="ECO:0007669"/>
    <property type="project" value="UniProtKB-SubCell"/>
</dbReference>
<feature type="region of interest" description="Disordered" evidence="6">
    <location>
        <begin position="139"/>
        <end position="161"/>
    </location>
</feature>
<dbReference type="GeneTree" id="ENSGT00940000159169"/>
<keyword evidence="3 7" id="KW-1133">Transmembrane helix</keyword>
<evidence type="ECO:0000256" key="2">
    <source>
        <dbReference type="ARBA" id="ARBA00022692"/>
    </source>
</evidence>
<evidence type="ECO:0000259" key="9">
    <source>
        <dbReference type="PROSITE" id="PS50261"/>
    </source>
</evidence>
<feature type="domain" description="GAIN-B" evidence="8">
    <location>
        <begin position="1"/>
        <end position="68"/>
    </location>
</feature>
<dbReference type="InterPro" id="IPR000203">
    <property type="entry name" value="GPS"/>
</dbReference>
<dbReference type="AlphaFoldDB" id="A0A8P4K6E2"/>
<accession>A0A8P4K6E2</accession>
<evidence type="ECO:0000256" key="7">
    <source>
        <dbReference type="SAM" id="Phobius"/>
    </source>
</evidence>
<keyword evidence="4 7" id="KW-0472">Membrane</keyword>
<keyword evidence="11" id="KW-1185">Reference proteome</keyword>
<dbReference type="Proteomes" id="UP000694389">
    <property type="component" value="Unassembled WGS sequence"/>
</dbReference>
<dbReference type="GO" id="GO:0007166">
    <property type="term" value="P:cell surface receptor signaling pathway"/>
    <property type="evidence" value="ECO:0007669"/>
    <property type="project" value="InterPro"/>
</dbReference>
<evidence type="ECO:0000256" key="3">
    <source>
        <dbReference type="ARBA" id="ARBA00022989"/>
    </source>
</evidence>
<feature type="transmembrane region" description="Helical" evidence="7">
    <location>
        <begin position="211"/>
        <end position="232"/>
    </location>
</feature>
<name>A0A8P4K6E2_DICLA</name>
<dbReference type="InterPro" id="IPR000832">
    <property type="entry name" value="GPCR_2_secretin-like"/>
</dbReference>
<protein>
    <submittedName>
        <fullName evidence="10">Adhesion G protein-coupled receptor G7, tandem duplicate 2</fullName>
    </submittedName>
</protein>
<dbReference type="PROSITE" id="PS50261">
    <property type="entry name" value="G_PROTEIN_RECEP_F2_4"/>
    <property type="match status" value="1"/>
</dbReference>
<sequence length="420" mass="46932">MTDITNITKAKIGNGTSLYDFACVFWDYSLEDWSTDGCSKGNASDGLLRCFCNHTTNFAALWSFRENYEYAEALDAISIVGLSFSILGLVVTIIHHVKENFHRNSRERKNNKNSKTALLCIYVSLLAFIITFLSGVGNSSRQNDAQTNNKNNTIPESDEHVEPDAGSCTAVAALLHFFLLATFMWNAVYGTQLVLLVRTVSRGLPPYWSKLSLTVGWGVPAIVVAITLGATYRVDNPLGYRQEEFCWLAALDKDKQFHFGKPMFGGFLLPVSLILIYNIVLLVLASLTTCRTDPTLRSTRQSSLTRKFLVSFSLAVLLGLSWTLGYLVLVTRGHAHLVFSIIFCLCTTTQGFQIFILFTARTPTFRATVSRSVQYVSSISIRFSSKTYSLTKNSGRTDSSESYRAWNDPADTQTFEMKRQ</sequence>
<feature type="transmembrane region" description="Helical" evidence="7">
    <location>
        <begin position="116"/>
        <end position="136"/>
    </location>
</feature>
<evidence type="ECO:0000259" key="8">
    <source>
        <dbReference type="PROSITE" id="PS50221"/>
    </source>
</evidence>
<dbReference type="InterPro" id="IPR057244">
    <property type="entry name" value="GAIN_B"/>
</dbReference>
<keyword evidence="5" id="KW-1015">Disulfide bond</keyword>
<dbReference type="Gene3D" id="2.60.220.50">
    <property type="match status" value="1"/>
</dbReference>
<organism evidence="10 11">
    <name type="scientific">Dicentrarchus labrax</name>
    <name type="common">European seabass</name>
    <name type="synonym">Morone labrax</name>
    <dbReference type="NCBI Taxonomy" id="13489"/>
    <lineage>
        <taxon>Eukaryota</taxon>
        <taxon>Metazoa</taxon>
        <taxon>Chordata</taxon>
        <taxon>Craniata</taxon>
        <taxon>Vertebrata</taxon>
        <taxon>Euteleostomi</taxon>
        <taxon>Actinopterygii</taxon>
        <taxon>Neopterygii</taxon>
        <taxon>Teleostei</taxon>
        <taxon>Neoteleostei</taxon>
        <taxon>Acanthomorphata</taxon>
        <taxon>Eupercaria</taxon>
        <taxon>Moronidae</taxon>
        <taxon>Dicentrarchus</taxon>
    </lineage>
</organism>
<dbReference type="SMART" id="SM00303">
    <property type="entry name" value="GPS"/>
    <property type="match status" value="1"/>
</dbReference>
<feature type="compositionally biased region" description="Polar residues" evidence="6">
    <location>
        <begin position="410"/>
        <end position="420"/>
    </location>
</feature>
<evidence type="ECO:0000256" key="5">
    <source>
        <dbReference type="ARBA" id="ARBA00023157"/>
    </source>
</evidence>
<evidence type="ECO:0000313" key="10">
    <source>
        <dbReference type="Ensembl" id="ENSDLAP00005067643.1"/>
    </source>
</evidence>
<evidence type="ECO:0000313" key="11">
    <source>
        <dbReference type="Proteomes" id="UP000694389"/>
    </source>
</evidence>
<dbReference type="PROSITE" id="PS50221">
    <property type="entry name" value="GAIN_B"/>
    <property type="match status" value="1"/>
</dbReference>
<feature type="transmembrane region" description="Helical" evidence="7">
    <location>
        <begin position="308"/>
        <end position="329"/>
    </location>
</feature>
<dbReference type="PANTHER" id="PTHR47767">
    <property type="entry name" value="ADHESION G PROTEIN-COUPLED RECEPTOR G7"/>
    <property type="match status" value="1"/>
</dbReference>
<reference evidence="10" key="2">
    <citation type="submission" date="2025-09" db="UniProtKB">
        <authorList>
            <consortium name="Ensembl"/>
        </authorList>
    </citation>
    <scope>IDENTIFICATION</scope>
</reference>
<reference evidence="10" key="1">
    <citation type="submission" date="2025-08" db="UniProtKB">
        <authorList>
            <consortium name="Ensembl"/>
        </authorList>
    </citation>
    <scope>IDENTIFICATION</scope>
</reference>
<dbReference type="Pfam" id="PF00002">
    <property type="entry name" value="7tm_2"/>
    <property type="match status" value="1"/>
</dbReference>
<comment type="subcellular location">
    <subcellularLocation>
        <location evidence="1">Membrane</location>
        <topology evidence="1">Multi-pass membrane protein</topology>
    </subcellularLocation>
</comment>
<feature type="transmembrane region" description="Helical" evidence="7">
    <location>
        <begin position="76"/>
        <end position="95"/>
    </location>
</feature>
<dbReference type="GO" id="GO:0004930">
    <property type="term" value="F:G protein-coupled receptor activity"/>
    <property type="evidence" value="ECO:0007669"/>
    <property type="project" value="InterPro"/>
</dbReference>
<evidence type="ECO:0000256" key="1">
    <source>
        <dbReference type="ARBA" id="ARBA00004141"/>
    </source>
</evidence>
<dbReference type="Ensembl" id="ENSDLAT00005084742.1">
    <property type="protein sequence ID" value="ENSDLAP00005067643.1"/>
    <property type="gene ID" value="ENSDLAG00005032015.1"/>
</dbReference>
<dbReference type="InterPro" id="IPR017981">
    <property type="entry name" value="GPCR_2-like_7TM"/>
</dbReference>
<dbReference type="PANTHER" id="PTHR47767:SF1">
    <property type="entry name" value="ADHESION G PROTEIN-COUPLED RECEPTOR G7"/>
    <property type="match status" value="1"/>
</dbReference>
<feature type="domain" description="G-protein coupled receptors family 2 profile 2" evidence="9">
    <location>
        <begin position="74"/>
        <end position="362"/>
    </location>
</feature>
<evidence type="ECO:0000256" key="4">
    <source>
        <dbReference type="ARBA" id="ARBA00023136"/>
    </source>
</evidence>
<evidence type="ECO:0000256" key="6">
    <source>
        <dbReference type="SAM" id="MobiDB-lite"/>
    </source>
</evidence>
<feature type="compositionally biased region" description="Polar residues" evidence="6">
    <location>
        <begin position="139"/>
        <end position="155"/>
    </location>
</feature>
<proteinExistence type="predicted"/>
<feature type="transmembrane region" description="Helical" evidence="7">
    <location>
        <begin position="335"/>
        <end position="358"/>
    </location>
</feature>
<feature type="transmembrane region" description="Helical" evidence="7">
    <location>
        <begin position="267"/>
        <end position="287"/>
    </location>
</feature>
<dbReference type="InterPro" id="IPR053066">
    <property type="entry name" value="ADGR_G7"/>
</dbReference>
<dbReference type="InterPro" id="IPR046338">
    <property type="entry name" value="GAIN_dom_sf"/>
</dbReference>
<dbReference type="Gene3D" id="1.20.1070.10">
    <property type="entry name" value="Rhodopsin 7-helix transmembrane proteins"/>
    <property type="match status" value="1"/>
</dbReference>
<feature type="region of interest" description="Disordered" evidence="6">
    <location>
        <begin position="391"/>
        <end position="420"/>
    </location>
</feature>
<dbReference type="Pfam" id="PF01825">
    <property type="entry name" value="GPS"/>
    <property type="match status" value="1"/>
</dbReference>